<evidence type="ECO:0000256" key="1">
    <source>
        <dbReference type="SAM" id="MobiDB-lite"/>
    </source>
</evidence>
<keyword evidence="2" id="KW-0732">Signal</keyword>
<sequence precursor="true">MLKLKILSLGILLLAGCGGATDRDATYSVKGKVIYNGSPVAQANVMFVPENGRPASGTSDDQGEFTLTTYTSGDGAQPGEHQVLVTKLEPASPNDPYATRKSLVPEKYGELKTSPLKQSINTGDNSEITIELKD</sequence>
<gene>
    <name evidence="3" type="ORF">Pan54_07460</name>
</gene>
<dbReference type="InterPro" id="IPR008969">
    <property type="entry name" value="CarboxyPept-like_regulatory"/>
</dbReference>
<dbReference type="SUPFAM" id="SSF49464">
    <property type="entry name" value="Carboxypeptidase regulatory domain-like"/>
    <property type="match status" value="1"/>
</dbReference>
<evidence type="ECO:0000313" key="4">
    <source>
        <dbReference type="Proteomes" id="UP000316095"/>
    </source>
</evidence>
<organism evidence="3 4">
    <name type="scientific">Rubinisphaera italica</name>
    <dbReference type="NCBI Taxonomy" id="2527969"/>
    <lineage>
        <taxon>Bacteria</taxon>
        <taxon>Pseudomonadati</taxon>
        <taxon>Planctomycetota</taxon>
        <taxon>Planctomycetia</taxon>
        <taxon>Planctomycetales</taxon>
        <taxon>Planctomycetaceae</taxon>
        <taxon>Rubinisphaera</taxon>
    </lineage>
</organism>
<feature type="chain" id="PRO_5022841957" description="Carboxypeptidase regulatory-like domain-containing protein" evidence="2">
    <location>
        <begin position="21"/>
        <end position="134"/>
    </location>
</feature>
<evidence type="ECO:0000256" key="2">
    <source>
        <dbReference type="SAM" id="SignalP"/>
    </source>
</evidence>
<keyword evidence="4" id="KW-1185">Reference proteome</keyword>
<evidence type="ECO:0008006" key="5">
    <source>
        <dbReference type="Google" id="ProtNLM"/>
    </source>
</evidence>
<name>A0A5C5XB45_9PLAN</name>
<accession>A0A5C5XB45</accession>
<feature type="region of interest" description="Disordered" evidence="1">
    <location>
        <begin position="115"/>
        <end position="134"/>
    </location>
</feature>
<dbReference type="PROSITE" id="PS51257">
    <property type="entry name" value="PROKAR_LIPOPROTEIN"/>
    <property type="match status" value="1"/>
</dbReference>
<comment type="caution">
    <text evidence="3">The sequence shown here is derived from an EMBL/GenBank/DDBJ whole genome shotgun (WGS) entry which is preliminary data.</text>
</comment>
<feature type="signal peptide" evidence="2">
    <location>
        <begin position="1"/>
        <end position="20"/>
    </location>
</feature>
<dbReference type="Proteomes" id="UP000316095">
    <property type="component" value="Unassembled WGS sequence"/>
</dbReference>
<protein>
    <recommendedName>
        <fullName evidence="5">Carboxypeptidase regulatory-like domain-containing protein</fullName>
    </recommendedName>
</protein>
<feature type="compositionally biased region" description="Polar residues" evidence="1">
    <location>
        <begin position="115"/>
        <end position="128"/>
    </location>
</feature>
<dbReference type="RefSeq" id="WP_146502200.1">
    <property type="nucleotide sequence ID" value="NZ_SJPG01000001.1"/>
</dbReference>
<dbReference type="EMBL" id="SJPG01000001">
    <property type="protein sequence ID" value="TWT60034.1"/>
    <property type="molecule type" value="Genomic_DNA"/>
</dbReference>
<proteinExistence type="predicted"/>
<dbReference type="AlphaFoldDB" id="A0A5C5XB45"/>
<reference evidence="3 4" key="1">
    <citation type="submission" date="2019-02" db="EMBL/GenBank/DDBJ databases">
        <title>Deep-cultivation of Planctomycetes and their phenomic and genomic characterization uncovers novel biology.</title>
        <authorList>
            <person name="Wiegand S."/>
            <person name="Jogler M."/>
            <person name="Boedeker C."/>
            <person name="Pinto D."/>
            <person name="Vollmers J."/>
            <person name="Rivas-Marin E."/>
            <person name="Kohn T."/>
            <person name="Peeters S.H."/>
            <person name="Heuer A."/>
            <person name="Rast P."/>
            <person name="Oberbeckmann S."/>
            <person name="Bunk B."/>
            <person name="Jeske O."/>
            <person name="Meyerdierks A."/>
            <person name="Storesund J.E."/>
            <person name="Kallscheuer N."/>
            <person name="Luecker S."/>
            <person name="Lage O.M."/>
            <person name="Pohl T."/>
            <person name="Merkel B.J."/>
            <person name="Hornburger P."/>
            <person name="Mueller R.-W."/>
            <person name="Bruemmer F."/>
            <person name="Labrenz M."/>
            <person name="Spormann A.M."/>
            <person name="Op Den Camp H."/>
            <person name="Overmann J."/>
            <person name="Amann R."/>
            <person name="Jetten M.S.M."/>
            <person name="Mascher T."/>
            <person name="Medema M.H."/>
            <person name="Devos D.P."/>
            <person name="Kaster A.-K."/>
            <person name="Ovreas L."/>
            <person name="Rohde M."/>
            <person name="Galperin M.Y."/>
            <person name="Jogler C."/>
        </authorList>
    </citation>
    <scope>NUCLEOTIDE SEQUENCE [LARGE SCALE GENOMIC DNA]</scope>
    <source>
        <strain evidence="3 4">Pan54</strain>
    </source>
</reference>
<evidence type="ECO:0000313" key="3">
    <source>
        <dbReference type="EMBL" id="TWT60034.1"/>
    </source>
</evidence>
<dbReference type="OrthoDB" id="285058at2"/>